<comment type="caution">
    <text evidence="3">The sequence shown here is derived from an EMBL/GenBank/DDBJ whole genome shotgun (WGS) entry which is preliminary data.</text>
</comment>
<dbReference type="EMBL" id="NBNE01012382">
    <property type="protein sequence ID" value="OWY95878.1"/>
    <property type="molecule type" value="Genomic_DNA"/>
</dbReference>
<keyword evidence="4" id="KW-1185">Reference proteome</keyword>
<dbReference type="PROSITE" id="PS51257">
    <property type="entry name" value="PROKAR_LIPOPROTEIN"/>
    <property type="match status" value="1"/>
</dbReference>
<proteinExistence type="predicted"/>
<name>A0A225USH5_9STRA</name>
<keyword evidence="1" id="KW-1133">Transmembrane helix</keyword>
<reference evidence="4" key="1">
    <citation type="submission" date="2017-03" db="EMBL/GenBank/DDBJ databases">
        <title>Phytopthora megakarya and P. palmivora, two closely related causual agents of cacao black pod achieved similar genome size and gene model numbers by different mechanisms.</title>
        <authorList>
            <person name="Ali S."/>
            <person name="Shao J."/>
            <person name="Larry D.J."/>
            <person name="Kronmiller B."/>
            <person name="Shen D."/>
            <person name="Strem M.D."/>
            <person name="Melnick R.L."/>
            <person name="Guiltinan M.J."/>
            <person name="Tyler B.M."/>
            <person name="Meinhardt L.W."/>
            <person name="Bailey B.A."/>
        </authorList>
    </citation>
    <scope>NUCLEOTIDE SEQUENCE [LARGE SCALE GENOMIC DNA]</scope>
    <source>
        <strain evidence="4">zdho120</strain>
    </source>
</reference>
<feature type="chain" id="PRO_5012217614" evidence="2">
    <location>
        <begin position="23"/>
        <end position="182"/>
    </location>
</feature>
<keyword evidence="2" id="KW-0732">Signal</keyword>
<dbReference type="OrthoDB" id="104725at2759"/>
<dbReference type="AlphaFoldDB" id="A0A225USH5"/>
<sequence length="182" mass="20227">MRFSLCLILAIFVASCFNAADAKEEAVIKPYWLDKWQTAISKVKMVNALNPAKLRTQTTPDKSVLIFDPLHLGKAGTTKIKPEAIPTKAWETAIVRFNAGTKLEKLDTSPSSKWMVTFNQLKTTKQLKNVDETQAAKITETVAQEVAKDPSKWRHIKKIAEITFGAGLSVLIFLGLLAMPKQ</sequence>
<evidence type="ECO:0000313" key="3">
    <source>
        <dbReference type="EMBL" id="OWY95878.1"/>
    </source>
</evidence>
<evidence type="ECO:0000256" key="1">
    <source>
        <dbReference type="SAM" id="Phobius"/>
    </source>
</evidence>
<feature type="transmembrane region" description="Helical" evidence="1">
    <location>
        <begin position="159"/>
        <end position="179"/>
    </location>
</feature>
<keyword evidence="1" id="KW-0472">Membrane</keyword>
<organism evidence="3 4">
    <name type="scientific">Phytophthora megakarya</name>
    <dbReference type="NCBI Taxonomy" id="4795"/>
    <lineage>
        <taxon>Eukaryota</taxon>
        <taxon>Sar</taxon>
        <taxon>Stramenopiles</taxon>
        <taxon>Oomycota</taxon>
        <taxon>Peronosporomycetes</taxon>
        <taxon>Peronosporales</taxon>
        <taxon>Peronosporaceae</taxon>
        <taxon>Phytophthora</taxon>
    </lineage>
</organism>
<keyword evidence="1" id="KW-0812">Transmembrane</keyword>
<protein>
    <submittedName>
        <fullName evidence="3">RxLR effector protein</fullName>
    </submittedName>
</protein>
<accession>A0A225USH5</accession>
<gene>
    <name evidence="3" type="ORF">PHMEG_00034002</name>
</gene>
<evidence type="ECO:0000313" key="4">
    <source>
        <dbReference type="Proteomes" id="UP000198211"/>
    </source>
</evidence>
<evidence type="ECO:0000256" key="2">
    <source>
        <dbReference type="SAM" id="SignalP"/>
    </source>
</evidence>
<dbReference type="Proteomes" id="UP000198211">
    <property type="component" value="Unassembled WGS sequence"/>
</dbReference>
<feature type="signal peptide" evidence="2">
    <location>
        <begin position="1"/>
        <end position="22"/>
    </location>
</feature>